<protein>
    <submittedName>
        <fullName evidence="2">Fimbrial biogenesis outer membrane usher protein</fullName>
    </submittedName>
</protein>
<dbReference type="PANTHER" id="PTHR30451:SF5">
    <property type="entry name" value="SLR0019 PROTEIN"/>
    <property type="match status" value="1"/>
</dbReference>
<comment type="subcellular location">
    <subcellularLocation>
        <location evidence="1">Cell outer membrane</location>
        <topology evidence="1">Multi-pass membrane protein</topology>
    </subcellularLocation>
</comment>
<keyword evidence="3" id="KW-1185">Reference proteome</keyword>
<organism evidence="2 3">
    <name type="scientific">Asaia spathodeae</name>
    <dbReference type="NCBI Taxonomy" id="657016"/>
    <lineage>
        <taxon>Bacteria</taxon>
        <taxon>Pseudomonadati</taxon>
        <taxon>Pseudomonadota</taxon>
        <taxon>Alphaproteobacteria</taxon>
        <taxon>Acetobacterales</taxon>
        <taxon>Acetobacteraceae</taxon>
        <taxon>Asaia</taxon>
    </lineage>
</organism>
<dbReference type="PANTHER" id="PTHR30451">
    <property type="entry name" value="OUTER MEMBRANE USHER PROTEIN"/>
    <property type="match status" value="1"/>
</dbReference>
<comment type="caution">
    <text evidence="2">The sequence shown here is derived from an EMBL/GenBank/DDBJ whole genome shotgun (WGS) entry which is preliminary data.</text>
</comment>
<gene>
    <name evidence="2" type="ORF">HW542_07145</name>
</gene>
<dbReference type="RefSeq" id="WP_267312475.1">
    <property type="nucleotide sequence ID" value="NZ_JABXXV010000003.1"/>
</dbReference>
<accession>A0ABX2P4U7</accession>
<dbReference type="PROSITE" id="PS01151">
    <property type="entry name" value="FIMBRIAL_USHER"/>
    <property type="match status" value="1"/>
</dbReference>
<keyword evidence="1" id="KW-1029">Fimbrium biogenesis</keyword>
<keyword evidence="1" id="KW-0472">Membrane</keyword>
<keyword evidence="1" id="KW-0813">Transport</keyword>
<keyword evidence="1" id="KW-0998">Cell outer membrane</keyword>
<proteinExistence type="inferred from homology"/>
<evidence type="ECO:0000313" key="3">
    <source>
        <dbReference type="Proteomes" id="UP001516351"/>
    </source>
</evidence>
<dbReference type="EMBL" id="JABXXV010000003">
    <property type="protein sequence ID" value="NVN46587.1"/>
    <property type="molecule type" value="Genomic_DNA"/>
</dbReference>
<evidence type="ECO:0000313" key="2">
    <source>
        <dbReference type="EMBL" id="NVN46587.1"/>
    </source>
</evidence>
<keyword evidence="1" id="KW-0812">Transmembrane</keyword>
<dbReference type="InterPro" id="IPR000015">
    <property type="entry name" value="Fimb_usher"/>
</dbReference>
<comment type="similarity">
    <text evidence="1">Belongs to the fimbrial export usher family.</text>
</comment>
<dbReference type="Pfam" id="PF00577">
    <property type="entry name" value="Usher"/>
    <property type="match status" value="1"/>
</dbReference>
<sequence length="720" mass="77709">MTTYLEIILNGADTGHVEPVIMREGHFFMQATTLRRLGLGTHIPQDMTELVELSRLEIERVRYESATQQLLLDVPPAWLPKQVIASSGRIAKETARASLGAIVNYDAYASQTGNTTNLSLWNEARLFGRFGTLSTTGVAQTGELGGARVTVRSKPYQRYDTSWSYSDQKHVLTAQAGDLVTKALSWSNTVRLGGLQISRDFAVRPDIITYPLPQFAGQASVPTSVDLLINGVQTMHESLQPGPYSLTNFPSINGAGEATVVTTDVLGRRTEASVPFYVASTLLHPGYTDYTVSLGAQRRRYGLADFDYGPLNIDASYRRGIFPWLTVESHAEAAPHLALGGLGALTQLGQKFGLFDIAATTSYRPRNFSQTGEERLPTQGRQAVIGYQYTRKYLTLTAQKIWRSKGFADLSTYEPGFVRLSRQSLQASGSLTLPHLGSVSLGYFDVTPATGRRTRFATIGDTLPLWRGLSLSLLANRQLGTSSGHGDGWTGYAQLVIPFGRLGTATAGWSRQADGSSVEQVSASHSVSPGGGIGWEANYQRTGAKTPDSVQASVTWRGRVIQMQGGVFGPLNKTIRWAEAQGSIATMDGAVFAGNRVPDAFAVISTDGVAGVPVRYENQIIGKTGAGGICSSPMPPPITRQNTRSIRCLCHPTCRPARSSSASPFSMAAAISCIFLCDMLLRPSSICAMREGNLCRWELQCALVGMSSISAGVACFTFLN</sequence>
<reference evidence="2 3" key="1">
    <citation type="submission" date="2020-06" db="EMBL/GenBank/DDBJ databases">
        <title>Synonyms of Asaia species.</title>
        <authorList>
            <person name="Sombolestani A."/>
        </authorList>
    </citation>
    <scope>NUCLEOTIDE SEQUENCE [LARGE SCALE GENOMIC DNA]</scope>
    <source>
        <strain evidence="2 3">LMG 27047</strain>
    </source>
</reference>
<evidence type="ECO:0000256" key="1">
    <source>
        <dbReference type="RuleBase" id="RU003884"/>
    </source>
</evidence>
<dbReference type="Proteomes" id="UP001516351">
    <property type="component" value="Unassembled WGS sequence"/>
</dbReference>
<name>A0ABX2P4U7_9PROT</name>
<dbReference type="Gene3D" id="2.60.40.3110">
    <property type="match status" value="1"/>
</dbReference>
<dbReference type="InterPro" id="IPR018030">
    <property type="entry name" value="Fimbrial_membr_usher_CS"/>
</dbReference>